<comment type="caution">
    <text evidence="1">The sequence shown here is derived from an EMBL/GenBank/DDBJ whole genome shotgun (WGS) entry which is preliminary data.</text>
</comment>
<dbReference type="EMBL" id="JABSTR010000008">
    <property type="protein sequence ID" value="KAH9377641.1"/>
    <property type="molecule type" value="Genomic_DNA"/>
</dbReference>
<reference evidence="1 2" key="1">
    <citation type="journal article" date="2020" name="Cell">
        <title>Large-Scale Comparative Analyses of Tick Genomes Elucidate Their Genetic Diversity and Vector Capacities.</title>
        <authorList>
            <consortium name="Tick Genome and Microbiome Consortium (TIGMIC)"/>
            <person name="Jia N."/>
            <person name="Wang J."/>
            <person name="Shi W."/>
            <person name="Du L."/>
            <person name="Sun Y."/>
            <person name="Zhan W."/>
            <person name="Jiang J.F."/>
            <person name="Wang Q."/>
            <person name="Zhang B."/>
            <person name="Ji P."/>
            <person name="Bell-Sakyi L."/>
            <person name="Cui X.M."/>
            <person name="Yuan T.T."/>
            <person name="Jiang B.G."/>
            <person name="Yang W.F."/>
            <person name="Lam T.T."/>
            <person name="Chang Q.C."/>
            <person name="Ding S.J."/>
            <person name="Wang X.J."/>
            <person name="Zhu J.G."/>
            <person name="Ruan X.D."/>
            <person name="Zhao L."/>
            <person name="Wei J.T."/>
            <person name="Ye R.Z."/>
            <person name="Que T.C."/>
            <person name="Du C.H."/>
            <person name="Zhou Y.H."/>
            <person name="Cheng J.X."/>
            <person name="Dai P.F."/>
            <person name="Guo W.B."/>
            <person name="Han X.H."/>
            <person name="Huang E.J."/>
            <person name="Li L.F."/>
            <person name="Wei W."/>
            <person name="Gao Y.C."/>
            <person name="Liu J.Z."/>
            <person name="Shao H.Z."/>
            <person name="Wang X."/>
            <person name="Wang C.C."/>
            <person name="Yang T.C."/>
            <person name="Huo Q.B."/>
            <person name="Li W."/>
            <person name="Chen H.Y."/>
            <person name="Chen S.E."/>
            <person name="Zhou L.G."/>
            <person name="Ni X.B."/>
            <person name="Tian J.H."/>
            <person name="Sheng Y."/>
            <person name="Liu T."/>
            <person name="Pan Y.S."/>
            <person name="Xia L.Y."/>
            <person name="Li J."/>
            <person name="Zhao F."/>
            <person name="Cao W.C."/>
        </authorList>
    </citation>
    <scope>NUCLEOTIDE SEQUENCE [LARGE SCALE GENOMIC DNA]</scope>
    <source>
        <strain evidence="1">HaeL-2018</strain>
    </source>
</reference>
<evidence type="ECO:0000313" key="1">
    <source>
        <dbReference type="EMBL" id="KAH9377641.1"/>
    </source>
</evidence>
<dbReference type="Proteomes" id="UP000821853">
    <property type="component" value="Unassembled WGS sequence"/>
</dbReference>
<organism evidence="1 2">
    <name type="scientific">Haemaphysalis longicornis</name>
    <name type="common">Bush tick</name>
    <dbReference type="NCBI Taxonomy" id="44386"/>
    <lineage>
        <taxon>Eukaryota</taxon>
        <taxon>Metazoa</taxon>
        <taxon>Ecdysozoa</taxon>
        <taxon>Arthropoda</taxon>
        <taxon>Chelicerata</taxon>
        <taxon>Arachnida</taxon>
        <taxon>Acari</taxon>
        <taxon>Parasitiformes</taxon>
        <taxon>Ixodida</taxon>
        <taxon>Ixodoidea</taxon>
        <taxon>Ixodidae</taxon>
        <taxon>Haemaphysalinae</taxon>
        <taxon>Haemaphysalis</taxon>
    </lineage>
</organism>
<gene>
    <name evidence="1" type="ORF">HPB48_016124</name>
</gene>
<dbReference type="VEuPathDB" id="VectorBase:HLOH_040667"/>
<name>A0A9J6GS88_HAELO</name>
<sequence length="98" mass="10004">MVAGAQTVSHGVVVTETDYVKTHDVSEVSREVASEVAPEACPQAASEVPLEAGFEVDFQAQFAVLLGAGTPRPTTHPSGKGCLGPMALTAQSAMAPPL</sequence>
<accession>A0A9J6GS88</accession>
<keyword evidence="2" id="KW-1185">Reference proteome</keyword>
<evidence type="ECO:0000313" key="2">
    <source>
        <dbReference type="Proteomes" id="UP000821853"/>
    </source>
</evidence>
<proteinExistence type="predicted"/>
<dbReference type="AlphaFoldDB" id="A0A9J6GS88"/>
<protein>
    <submittedName>
        <fullName evidence="1">Uncharacterized protein</fullName>
    </submittedName>
</protein>